<comment type="caution">
    <text evidence="2">The sequence shown here is derived from an EMBL/GenBank/DDBJ whole genome shotgun (WGS) entry which is preliminary data.</text>
</comment>
<dbReference type="AlphaFoldDB" id="A0A8H9IA35"/>
<evidence type="ECO:0000313" key="3">
    <source>
        <dbReference type="Proteomes" id="UP000622604"/>
    </source>
</evidence>
<gene>
    <name evidence="2" type="ORF">GCM10011274_14680</name>
</gene>
<proteinExistence type="predicted"/>
<dbReference type="Proteomes" id="UP000622604">
    <property type="component" value="Unassembled WGS sequence"/>
</dbReference>
<dbReference type="InterPro" id="IPR029044">
    <property type="entry name" value="Nucleotide-diphossugar_trans"/>
</dbReference>
<sequence length="290" mass="33843">MNNKTAFLTTIFPADENYISEYFSTLAKQTYKNFDIILVNDGFQYLDKITRKFPNLVIYELESAGSIAKNRQLMISHAWNANYQFAIFGDCDDYFSDNRVEVTIAKLKLNDVVFNQVIPFGQGIDKAEDYFGGRLSEGEVISADDILNKNVLGFSNTGINLNCLEDFTIDFPNDLVAVDWYFFSLLLGRGKTACYTKHCQTFYRQYTENTIGFKTIDSERLRYILKVKLIHFTTLLRNDLRYNKCLENIKLLEEFLLVNESSYLKQVNQITNPLWWELIDLTEFKNENYK</sequence>
<organism evidence="2 3">
    <name type="scientific">Paraglaciecola chathamensis</name>
    <dbReference type="NCBI Taxonomy" id="368405"/>
    <lineage>
        <taxon>Bacteria</taxon>
        <taxon>Pseudomonadati</taxon>
        <taxon>Pseudomonadota</taxon>
        <taxon>Gammaproteobacteria</taxon>
        <taxon>Alteromonadales</taxon>
        <taxon>Alteromonadaceae</taxon>
        <taxon>Paraglaciecola</taxon>
    </lineage>
</organism>
<dbReference type="Pfam" id="PF00535">
    <property type="entry name" value="Glycos_transf_2"/>
    <property type="match status" value="1"/>
</dbReference>
<dbReference type="InterPro" id="IPR001173">
    <property type="entry name" value="Glyco_trans_2-like"/>
</dbReference>
<dbReference type="SUPFAM" id="SSF53448">
    <property type="entry name" value="Nucleotide-diphospho-sugar transferases"/>
    <property type="match status" value="1"/>
</dbReference>
<evidence type="ECO:0000313" key="2">
    <source>
        <dbReference type="EMBL" id="GGZ57506.1"/>
    </source>
</evidence>
<feature type="domain" description="Glycosyltransferase 2-like" evidence="1">
    <location>
        <begin position="16"/>
        <end position="118"/>
    </location>
</feature>
<reference evidence="2" key="2">
    <citation type="submission" date="2020-09" db="EMBL/GenBank/DDBJ databases">
        <authorList>
            <person name="Sun Q."/>
            <person name="Kim S."/>
        </authorList>
    </citation>
    <scope>NUCLEOTIDE SEQUENCE</scope>
    <source>
        <strain evidence="2">KCTC 32337</strain>
    </source>
</reference>
<protein>
    <recommendedName>
        <fullName evidence="1">Glycosyltransferase 2-like domain-containing protein</fullName>
    </recommendedName>
</protein>
<dbReference type="Gene3D" id="3.90.550.10">
    <property type="entry name" value="Spore Coat Polysaccharide Biosynthesis Protein SpsA, Chain A"/>
    <property type="match status" value="1"/>
</dbReference>
<evidence type="ECO:0000259" key="1">
    <source>
        <dbReference type="Pfam" id="PF00535"/>
    </source>
</evidence>
<dbReference type="CDD" id="cd00761">
    <property type="entry name" value="Glyco_tranf_GTA_type"/>
    <property type="match status" value="1"/>
</dbReference>
<dbReference type="RefSeq" id="WP_013753141.1">
    <property type="nucleotide sequence ID" value="NZ_BMZC01000003.1"/>
</dbReference>
<accession>A0A8H9IA35</accession>
<name>A0A8H9IA35_9ALTE</name>
<dbReference type="EMBL" id="BMZC01000003">
    <property type="protein sequence ID" value="GGZ57506.1"/>
    <property type="molecule type" value="Genomic_DNA"/>
</dbReference>
<reference evidence="2" key="1">
    <citation type="journal article" date="2014" name="Int. J. Syst. Evol. Microbiol.">
        <title>Complete genome sequence of Corynebacterium casei LMG S-19264T (=DSM 44701T), isolated from a smear-ripened cheese.</title>
        <authorList>
            <consortium name="US DOE Joint Genome Institute (JGI-PGF)"/>
            <person name="Walter F."/>
            <person name="Albersmeier A."/>
            <person name="Kalinowski J."/>
            <person name="Ruckert C."/>
        </authorList>
    </citation>
    <scope>NUCLEOTIDE SEQUENCE</scope>
    <source>
        <strain evidence="2">KCTC 32337</strain>
    </source>
</reference>